<evidence type="ECO:0000313" key="2">
    <source>
        <dbReference type="EMBL" id="KAK9419238.1"/>
    </source>
</evidence>
<dbReference type="Proteomes" id="UP001408356">
    <property type="component" value="Unassembled WGS sequence"/>
</dbReference>
<dbReference type="InterPro" id="IPR036987">
    <property type="entry name" value="SRA-YDG_sf"/>
</dbReference>
<evidence type="ECO:0008006" key="4">
    <source>
        <dbReference type="Google" id="ProtNLM"/>
    </source>
</evidence>
<dbReference type="InterPro" id="IPR015947">
    <property type="entry name" value="PUA-like_sf"/>
</dbReference>
<comment type="caution">
    <text evidence="2">The sequence shown here is derived from an EMBL/GenBank/DDBJ whole genome shotgun (WGS) entry which is preliminary data.</text>
</comment>
<organism evidence="2 3">
    <name type="scientific">Seiridium unicorne</name>
    <dbReference type="NCBI Taxonomy" id="138068"/>
    <lineage>
        <taxon>Eukaryota</taxon>
        <taxon>Fungi</taxon>
        <taxon>Dikarya</taxon>
        <taxon>Ascomycota</taxon>
        <taxon>Pezizomycotina</taxon>
        <taxon>Sordariomycetes</taxon>
        <taxon>Xylariomycetidae</taxon>
        <taxon>Amphisphaeriales</taxon>
        <taxon>Sporocadaceae</taxon>
        <taxon>Seiridium</taxon>
    </lineage>
</organism>
<feature type="region of interest" description="Disordered" evidence="1">
    <location>
        <begin position="67"/>
        <end position="94"/>
    </location>
</feature>
<keyword evidence="3" id="KW-1185">Reference proteome</keyword>
<proteinExistence type="predicted"/>
<accession>A0ABR2UX30</accession>
<dbReference type="Gene3D" id="2.30.280.10">
    <property type="entry name" value="SRA-YDG"/>
    <property type="match status" value="1"/>
</dbReference>
<protein>
    <recommendedName>
        <fullName evidence="4">YDG domain-containing protein</fullName>
    </recommendedName>
</protein>
<gene>
    <name evidence="2" type="ORF">SUNI508_01215</name>
</gene>
<feature type="compositionally biased region" description="Polar residues" evidence="1">
    <location>
        <begin position="74"/>
        <end position="89"/>
    </location>
</feature>
<evidence type="ECO:0000256" key="1">
    <source>
        <dbReference type="SAM" id="MobiDB-lite"/>
    </source>
</evidence>
<name>A0ABR2UX30_9PEZI</name>
<dbReference type="SUPFAM" id="SSF88697">
    <property type="entry name" value="PUA domain-like"/>
    <property type="match status" value="1"/>
</dbReference>
<dbReference type="EMBL" id="JARVKF010000330">
    <property type="protein sequence ID" value="KAK9419238.1"/>
    <property type="molecule type" value="Genomic_DNA"/>
</dbReference>
<reference evidence="2 3" key="1">
    <citation type="journal article" date="2024" name="J. Plant Pathol.">
        <title>Sequence and assembly of the genome of Seiridium unicorne, isolate CBS 538.82, causal agent of cypress canker disease.</title>
        <authorList>
            <person name="Scali E."/>
            <person name="Rocca G.D."/>
            <person name="Danti R."/>
            <person name="Garbelotto M."/>
            <person name="Barberini S."/>
            <person name="Baroncelli R."/>
            <person name="Emiliani G."/>
        </authorList>
    </citation>
    <scope>NUCLEOTIDE SEQUENCE [LARGE SCALE GENOMIC DNA]</scope>
    <source>
        <strain evidence="2 3">BM-138-508</strain>
    </source>
</reference>
<evidence type="ECO:0000313" key="3">
    <source>
        <dbReference type="Proteomes" id="UP001408356"/>
    </source>
</evidence>
<sequence>MSALERFARRNYSTRTRRDGFQGKARPAAIQILEDGRPRSSLFGRPKDIIMNQLLTPTIRHFSFDGTGLPFSRKSPSPRTQSTESLQSDDSGEVGWDKSALLNMSDSVRAAIRHDECVGPDAGKLSTFLEAVLKDEERRHPTMGFEIIEHARLDKLLDEVLQFAELMKAASHATELPLRFRVDVAHCKKLRVIWRHRFREQYMMIDQLRCAVMVKGGRLKEVSFTSAVTYNLGMWQTADSNLVGEVEGNQQFEAGHWWLNIVCAQRDGIVGCPLERATSGRYGITALPLLTGREELVRRDGHHVVKYIREGRSQDMHIPLISQVGRHIRILRGYRLKSIFAPQAGVRYDGLYIIRQYGSKLDEMTEIYRLELTLERVRDQKSMELVERLPKPSQLDDWNLYEKLEGDKIKLTEGDAKYCEWSIQRQEERLDREDYKRDREFRASFSWKTKGF</sequence>